<evidence type="ECO:0000313" key="6">
    <source>
        <dbReference type="RefSeq" id="XP_060542537.1"/>
    </source>
</evidence>
<dbReference type="Proteomes" id="UP001652622">
    <property type="component" value="Unplaced"/>
</dbReference>
<dbReference type="RefSeq" id="XP_060542540.1">
    <property type="nucleotide sequence ID" value="XM_060686557.1"/>
</dbReference>
<dbReference type="RefSeq" id="XP_060542541.1">
    <property type="nucleotide sequence ID" value="XM_060686558.1"/>
</dbReference>
<dbReference type="RefSeq" id="XP_060542548.1">
    <property type="nucleotide sequence ID" value="XM_060686565.1"/>
</dbReference>
<dbReference type="RefSeq" id="XP_060542550.1">
    <property type="nucleotide sequence ID" value="XM_060686567.1"/>
</dbReference>
<name>A0A6P9C043_PANGU</name>
<dbReference type="AlphaFoldDB" id="A0A6P9C043"/>
<evidence type="ECO:0000313" key="12">
    <source>
        <dbReference type="RefSeq" id="XP_060542544.1"/>
    </source>
</evidence>
<keyword evidence="1" id="KW-0238">DNA-binding</keyword>
<dbReference type="SUPFAM" id="SSF47823">
    <property type="entry name" value="lambda integrase-like, N-terminal domain"/>
    <property type="match status" value="1"/>
</dbReference>
<evidence type="ECO:0000313" key="4">
    <source>
        <dbReference type="RefSeq" id="XP_060542535.1"/>
    </source>
</evidence>
<evidence type="ECO:0000313" key="14">
    <source>
        <dbReference type="RefSeq" id="XP_060542546.1"/>
    </source>
</evidence>
<dbReference type="RefSeq" id="XP_060542547.1">
    <property type="nucleotide sequence ID" value="XM_060686564.1"/>
</dbReference>
<evidence type="ECO:0000256" key="2">
    <source>
        <dbReference type="SAM" id="MobiDB-lite"/>
    </source>
</evidence>
<evidence type="ECO:0000313" key="17">
    <source>
        <dbReference type="RefSeq" id="XP_060542550.1"/>
    </source>
</evidence>
<protein>
    <submittedName>
        <fullName evidence="4 5">Uncharacterized protein LOC117665440 isoform X1</fullName>
    </submittedName>
</protein>
<dbReference type="InterPro" id="IPR010998">
    <property type="entry name" value="Integrase_recombinase_N"/>
</dbReference>
<feature type="compositionally biased region" description="Polar residues" evidence="2">
    <location>
        <begin position="240"/>
        <end position="251"/>
    </location>
</feature>
<keyword evidence="3" id="KW-1185">Reference proteome</keyword>
<feature type="region of interest" description="Disordered" evidence="2">
    <location>
        <begin position="237"/>
        <end position="257"/>
    </location>
</feature>
<evidence type="ECO:0000313" key="13">
    <source>
        <dbReference type="RefSeq" id="XP_060542545.1"/>
    </source>
</evidence>
<evidence type="ECO:0000313" key="15">
    <source>
        <dbReference type="RefSeq" id="XP_060542547.1"/>
    </source>
</evidence>
<dbReference type="RefSeq" id="XP_060542537.1">
    <property type="nucleotide sequence ID" value="XM_060686554.1"/>
</dbReference>
<evidence type="ECO:0000313" key="19">
    <source>
        <dbReference type="RefSeq" id="XP_060542552.1"/>
    </source>
</evidence>
<dbReference type="RefSeq" id="XP_060542543.1">
    <property type="nucleotide sequence ID" value="XM_060686560.1"/>
</dbReference>
<feature type="region of interest" description="Disordered" evidence="2">
    <location>
        <begin position="119"/>
        <end position="139"/>
    </location>
</feature>
<sequence length="401" mass="42722">MEWLLFPGTHLNNHHNGCEQVRLGCTPAVVSCSGPLVLEGLTARHKLVRAAGSPSRPAPFPAHCDGASHVGPYGQYNNESPREQGRRNSFQVPTQRVNEDAALGGEACSVTDSGAHIQRRQHPGGLAHPDPNRSSRVASPSVSICSDTCRGGLVSQLSTAECSAAPLLQLILLSRSGRLRCTSKRVAPGPTLCFSSSAAHPSGDLQAAGGEGGPHPSHSQLAVLALVCRPLEPISGTPLAHSQRQDTSQPGGHTAPRPAMVAVDRLAFERIHLRKDNIPVSVIHTMQSARRPSTNCIYDANWRLFCSWGSKTHQDPKTATPSDVLVFLQDGLDRGLAPNTLRYQVAALGTVLTAVDDQPLTLHPCRWTFLRGGIQSLTCYYSPVSYVGPSIGPSHPDGASF</sequence>
<dbReference type="RefSeq" id="XP_060542552.1">
    <property type="nucleotide sequence ID" value="XM_060686569.1"/>
</dbReference>
<dbReference type="Gene3D" id="1.10.150.130">
    <property type="match status" value="1"/>
</dbReference>
<evidence type="ECO:0000256" key="1">
    <source>
        <dbReference type="ARBA" id="ARBA00023125"/>
    </source>
</evidence>
<accession>A0A6P9C043</accession>
<dbReference type="RefSeq" id="XP_060542539.1">
    <property type="nucleotide sequence ID" value="XM_060686556.1"/>
</dbReference>
<dbReference type="PANTHER" id="PTHR33066:SF2">
    <property type="entry name" value="FILAGGRIN-2-LIKE"/>
    <property type="match status" value="1"/>
</dbReference>
<dbReference type="RefSeq" id="XP_060542545.1">
    <property type="nucleotide sequence ID" value="XM_060686562.1"/>
</dbReference>
<reference evidence="4 5" key="1">
    <citation type="submission" date="2025-05" db="UniProtKB">
        <authorList>
            <consortium name="RefSeq"/>
        </authorList>
    </citation>
    <scope>IDENTIFICATION</scope>
    <source>
        <tissue evidence="4 5">Blood</tissue>
    </source>
</reference>
<evidence type="ECO:0000313" key="11">
    <source>
        <dbReference type="RefSeq" id="XP_060542543.1"/>
    </source>
</evidence>
<gene>
    <name evidence="4 5 6 7 8 9 10 11 12 13 14 15 16 17 18 19" type="primary">LOC117665440</name>
</gene>
<dbReference type="RefSeq" id="XP_060542546.1">
    <property type="nucleotide sequence ID" value="XM_060686563.1"/>
</dbReference>
<evidence type="ECO:0000313" key="5">
    <source>
        <dbReference type="RefSeq" id="XP_060542536.1"/>
    </source>
</evidence>
<dbReference type="RefSeq" id="XP_060542544.1">
    <property type="nucleotide sequence ID" value="XM_060686561.1"/>
</dbReference>
<dbReference type="RefSeq" id="XP_060542536.1">
    <property type="nucleotide sequence ID" value="XM_060686553.1"/>
</dbReference>
<dbReference type="GeneID" id="117665440"/>
<organism evidence="3 5">
    <name type="scientific">Pantherophis guttatus</name>
    <name type="common">Corn snake</name>
    <name type="synonym">Elaphe guttata</name>
    <dbReference type="NCBI Taxonomy" id="94885"/>
    <lineage>
        <taxon>Eukaryota</taxon>
        <taxon>Metazoa</taxon>
        <taxon>Chordata</taxon>
        <taxon>Craniata</taxon>
        <taxon>Vertebrata</taxon>
        <taxon>Euteleostomi</taxon>
        <taxon>Lepidosauria</taxon>
        <taxon>Squamata</taxon>
        <taxon>Bifurcata</taxon>
        <taxon>Unidentata</taxon>
        <taxon>Episquamata</taxon>
        <taxon>Toxicofera</taxon>
        <taxon>Serpentes</taxon>
        <taxon>Colubroidea</taxon>
        <taxon>Colubridae</taxon>
        <taxon>Colubrinae</taxon>
        <taxon>Pantherophis</taxon>
    </lineage>
</organism>
<dbReference type="PANTHER" id="PTHR33066">
    <property type="entry name" value="INTEGRASE_SAM-LIKE_N DOMAIN-CONTAINING PROTEIN"/>
    <property type="match status" value="1"/>
</dbReference>
<evidence type="ECO:0000313" key="8">
    <source>
        <dbReference type="RefSeq" id="XP_060542540.1"/>
    </source>
</evidence>
<evidence type="ECO:0000313" key="9">
    <source>
        <dbReference type="RefSeq" id="XP_060542541.1"/>
    </source>
</evidence>
<evidence type="ECO:0000313" key="7">
    <source>
        <dbReference type="RefSeq" id="XP_060542539.1"/>
    </source>
</evidence>
<evidence type="ECO:0000313" key="3">
    <source>
        <dbReference type="Proteomes" id="UP001652622"/>
    </source>
</evidence>
<dbReference type="RefSeq" id="XP_060542542.1">
    <property type="nucleotide sequence ID" value="XM_060686559.1"/>
</dbReference>
<evidence type="ECO:0000313" key="18">
    <source>
        <dbReference type="RefSeq" id="XP_060542551.1"/>
    </source>
</evidence>
<evidence type="ECO:0000313" key="16">
    <source>
        <dbReference type="RefSeq" id="XP_060542548.1"/>
    </source>
</evidence>
<evidence type="ECO:0000313" key="10">
    <source>
        <dbReference type="RefSeq" id="XP_060542542.1"/>
    </source>
</evidence>
<dbReference type="RefSeq" id="XP_060542535.1">
    <property type="nucleotide sequence ID" value="XM_060686552.1"/>
</dbReference>
<dbReference type="GO" id="GO:0003677">
    <property type="term" value="F:DNA binding"/>
    <property type="evidence" value="ECO:0007669"/>
    <property type="project" value="UniProtKB-KW"/>
</dbReference>
<dbReference type="RefSeq" id="XP_060542551.1">
    <property type="nucleotide sequence ID" value="XM_060686568.1"/>
</dbReference>
<proteinExistence type="predicted"/>
<feature type="region of interest" description="Disordered" evidence="2">
    <location>
        <begin position="71"/>
        <end position="91"/>
    </location>
</feature>